<keyword evidence="10" id="KW-1185">Reference proteome</keyword>
<proteinExistence type="inferred from homology"/>
<evidence type="ECO:0000256" key="7">
    <source>
        <dbReference type="ARBA" id="ARBA00023136"/>
    </source>
</evidence>
<organism evidence="9 10">
    <name type="scientific">Terriglobus aquaticus</name>
    <dbReference type="NCBI Taxonomy" id="940139"/>
    <lineage>
        <taxon>Bacteria</taxon>
        <taxon>Pseudomonadati</taxon>
        <taxon>Acidobacteriota</taxon>
        <taxon>Terriglobia</taxon>
        <taxon>Terriglobales</taxon>
        <taxon>Acidobacteriaceae</taxon>
        <taxon>Terriglobus</taxon>
    </lineage>
</organism>
<keyword evidence="7 8" id="KW-0472">Membrane</keyword>
<reference evidence="9 10" key="1">
    <citation type="submission" date="2024-12" db="EMBL/GenBank/DDBJ databases">
        <authorList>
            <person name="Lee Y."/>
        </authorList>
    </citation>
    <scope>NUCLEOTIDE SEQUENCE [LARGE SCALE GENOMIC DNA]</scope>
    <source>
        <strain evidence="9 10">03SUJ4</strain>
    </source>
</reference>
<protein>
    <submittedName>
        <fullName evidence="9">Rod shape-determining protein MreD</fullName>
    </submittedName>
</protein>
<dbReference type="EMBL" id="JBJYXY010000001">
    <property type="protein sequence ID" value="MFN2976334.1"/>
    <property type="molecule type" value="Genomic_DNA"/>
</dbReference>
<sequence>MRVRRFTTRRELEEHHFPWLVLIGVPLVTLLIAAYLPKLVPASALIDLPLLVVIFFSLSQRSAIGGTFMGAFVGLLQDTLSNQYIGVNGVAKTLVGFAASSVGLKVDVENSLTRALLVFGLSMAQSAMLFVLERVMLGVQEYSGRWGHEVLRAGLNTAVAIPLFFVLDRLRTDETGL</sequence>
<gene>
    <name evidence="9" type="primary">mreD</name>
    <name evidence="9" type="ORF">ACK2TP_11230</name>
</gene>
<evidence type="ECO:0000313" key="9">
    <source>
        <dbReference type="EMBL" id="MFN2976334.1"/>
    </source>
</evidence>
<evidence type="ECO:0000256" key="1">
    <source>
        <dbReference type="ARBA" id="ARBA00004651"/>
    </source>
</evidence>
<dbReference type="NCBIfam" id="TIGR03426">
    <property type="entry name" value="shape_MreD"/>
    <property type="match status" value="1"/>
</dbReference>
<dbReference type="Pfam" id="PF04093">
    <property type="entry name" value="MreD"/>
    <property type="match status" value="1"/>
</dbReference>
<evidence type="ECO:0000256" key="8">
    <source>
        <dbReference type="SAM" id="Phobius"/>
    </source>
</evidence>
<feature type="transmembrane region" description="Helical" evidence="8">
    <location>
        <begin position="48"/>
        <end position="73"/>
    </location>
</feature>
<evidence type="ECO:0000256" key="3">
    <source>
        <dbReference type="ARBA" id="ARBA00022475"/>
    </source>
</evidence>
<accession>A0ABW9KKQ0</accession>
<evidence type="ECO:0000256" key="5">
    <source>
        <dbReference type="ARBA" id="ARBA00022960"/>
    </source>
</evidence>
<comment type="similarity">
    <text evidence="2">Belongs to the MreD family.</text>
</comment>
<evidence type="ECO:0000256" key="2">
    <source>
        <dbReference type="ARBA" id="ARBA00007776"/>
    </source>
</evidence>
<keyword evidence="4 8" id="KW-0812">Transmembrane</keyword>
<keyword evidence="6 8" id="KW-1133">Transmembrane helix</keyword>
<keyword evidence="3" id="KW-1003">Cell membrane</keyword>
<name>A0ABW9KKQ0_9BACT</name>
<feature type="transmembrane region" description="Helical" evidence="8">
    <location>
        <begin position="16"/>
        <end position="36"/>
    </location>
</feature>
<evidence type="ECO:0000256" key="6">
    <source>
        <dbReference type="ARBA" id="ARBA00022989"/>
    </source>
</evidence>
<dbReference type="Proteomes" id="UP001634747">
    <property type="component" value="Unassembled WGS sequence"/>
</dbReference>
<evidence type="ECO:0000256" key="4">
    <source>
        <dbReference type="ARBA" id="ARBA00022692"/>
    </source>
</evidence>
<feature type="transmembrane region" description="Helical" evidence="8">
    <location>
        <begin position="149"/>
        <end position="167"/>
    </location>
</feature>
<feature type="transmembrane region" description="Helical" evidence="8">
    <location>
        <begin position="116"/>
        <end position="137"/>
    </location>
</feature>
<evidence type="ECO:0000313" key="10">
    <source>
        <dbReference type="Proteomes" id="UP001634747"/>
    </source>
</evidence>
<keyword evidence="5" id="KW-0133">Cell shape</keyword>
<dbReference type="InterPro" id="IPR007227">
    <property type="entry name" value="Cell_shape_determining_MreD"/>
</dbReference>
<comment type="subcellular location">
    <subcellularLocation>
        <location evidence="1">Cell membrane</location>
        <topology evidence="1">Multi-pass membrane protein</topology>
    </subcellularLocation>
</comment>
<comment type="caution">
    <text evidence="9">The sequence shown here is derived from an EMBL/GenBank/DDBJ whole genome shotgun (WGS) entry which is preliminary data.</text>
</comment>
<dbReference type="RefSeq" id="WP_263412186.1">
    <property type="nucleotide sequence ID" value="NZ_BAABBH010000001.1"/>
</dbReference>